<accession>A0A4Y7Q4R7</accession>
<dbReference type="Proteomes" id="UP000294933">
    <property type="component" value="Unassembled WGS sequence"/>
</dbReference>
<dbReference type="VEuPathDB" id="FungiDB:BD410DRAFT_828349"/>
<protein>
    <submittedName>
        <fullName evidence="1">Uncharacterized protein</fullName>
    </submittedName>
</protein>
<evidence type="ECO:0000313" key="2">
    <source>
        <dbReference type="Proteomes" id="UP000294933"/>
    </source>
</evidence>
<dbReference type="AlphaFoldDB" id="A0A4Y7Q4R7"/>
<evidence type="ECO:0000313" key="1">
    <source>
        <dbReference type="EMBL" id="TDL22574.1"/>
    </source>
</evidence>
<name>A0A4Y7Q4R7_9AGAM</name>
<sequence length="174" mass="19737">MLGVNKPRIYMALYARGQIKEGQVKYHTSLLLAPKNPDTSTRKEQCVQYHVVNKIEDGVEVWKFLPTRTMNRVETLRSVALLGKVSISESSLRSKLEKAKIAQGDKPWRCRHWVWAAIQTLVAENIIVAPPLAIEELWTLQCDYTYQKEYDPDAALPCIDNAGQPMDAEIGPMP</sequence>
<reference evidence="1 2" key="1">
    <citation type="submission" date="2018-06" db="EMBL/GenBank/DDBJ databases">
        <title>A transcriptomic atlas of mushroom development highlights an independent origin of complex multicellularity.</title>
        <authorList>
            <consortium name="DOE Joint Genome Institute"/>
            <person name="Krizsan K."/>
            <person name="Almasi E."/>
            <person name="Merenyi Z."/>
            <person name="Sahu N."/>
            <person name="Viragh M."/>
            <person name="Koszo T."/>
            <person name="Mondo S."/>
            <person name="Kiss B."/>
            <person name="Balint B."/>
            <person name="Kues U."/>
            <person name="Barry K."/>
            <person name="Hegedus J.C."/>
            <person name="Henrissat B."/>
            <person name="Johnson J."/>
            <person name="Lipzen A."/>
            <person name="Ohm R."/>
            <person name="Nagy I."/>
            <person name="Pangilinan J."/>
            <person name="Yan J."/>
            <person name="Xiong Y."/>
            <person name="Grigoriev I.V."/>
            <person name="Hibbett D.S."/>
            <person name="Nagy L.G."/>
        </authorList>
    </citation>
    <scope>NUCLEOTIDE SEQUENCE [LARGE SCALE GENOMIC DNA]</scope>
    <source>
        <strain evidence="1 2">SZMC22713</strain>
    </source>
</reference>
<dbReference type="OrthoDB" id="2679825at2759"/>
<proteinExistence type="predicted"/>
<dbReference type="Pfam" id="PF21858">
    <property type="entry name" value="DUF6914"/>
    <property type="match status" value="1"/>
</dbReference>
<gene>
    <name evidence="1" type="ORF">BD410DRAFT_828349</name>
</gene>
<dbReference type="InterPro" id="IPR054208">
    <property type="entry name" value="DUF6914"/>
</dbReference>
<keyword evidence="2" id="KW-1185">Reference proteome</keyword>
<organism evidence="1 2">
    <name type="scientific">Rickenella mellea</name>
    <dbReference type="NCBI Taxonomy" id="50990"/>
    <lineage>
        <taxon>Eukaryota</taxon>
        <taxon>Fungi</taxon>
        <taxon>Dikarya</taxon>
        <taxon>Basidiomycota</taxon>
        <taxon>Agaricomycotina</taxon>
        <taxon>Agaricomycetes</taxon>
        <taxon>Hymenochaetales</taxon>
        <taxon>Rickenellaceae</taxon>
        <taxon>Rickenella</taxon>
    </lineage>
</organism>
<dbReference type="EMBL" id="ML170174">
    <property type="protein sequence ID" value="TDL22574.1"/>
    <property type="molecule type" value="Genomic_DNA"/>
</dbReference>